<keyword evidence="3" id="KW-1185">Reference proteome</keyword>
<dbReference type="STRING" id="1792845.BC343_07030"/>
<proteinExistence type="predicted"/>
<dbReference type="AlphaFoldDB" id="A0A1S9PC84"/>
<dbReference type="OrthoDB" id="9990062at2"/>
<dbReference type="Proteomes" id="UP000189739">
    <property type="component" value="Unassembled WGS sequence"/>
</dbReference>
<feature type="transmembrane region" description="Helical" evidence="1">
    <location>
        <begin position="83"/>
        <end position="108"/>
    </location>
</feature>
<feature type="transmembrane region" description="Helical" evidence="1">
    <location>
        <begin position="50"/>
        <end position="71"/>
    </location>
</feature>
<comment type="caution">
    <text evidence="2">The sequence shown here is derived from an EMBL/GenBank/DDBJ whole genome shotgun (WGS) entry which is preliminary data.</text>
</comment>
<evidence type="ECO:0000313" key="3">
    <source>
        <dbReference type="Proteomes" id="UP000189739"/>
    </source>
</evidence>
<dbReference type="EMBL" id="MBTF01000023">
    <property type="protein sequence ID" value="OOQ58427.1"/>
    <property type="molecule type" value="Genomic_DNA"/>
</dbReference>
<feature type="transmembrane region" description="Helical" evidence="1">
    <location>
        <begin position="12"/>
        <end position="30"/>
    </location>
</feature>
<gene>
    <name evidence="2" type="ORF">BC343_07030</name>
</gene>
<reference evidence="2 3" key="1">
    <citation type="submission" date="2016-07" db="EMBL/GenBank/DDBJ databases">
        <title>Genomic analysis of zinc-resistant bacterium Mucilaginibacter pedocola TBZ30.</title>
        <authorList>
            <person name="Huang J."/>
            <person name="Tang J."/>
        </authorList>
    </citation>
    <scope>NUCLEOTIDE SEQUENCE [LARGE SCALE GENOMIC DNA]</scope>
    <source>
        <strain evidence="2 3">TBZ30</strain>
    </source>
</reference>
<accession>A0A1S9PC84</accession>
<dbReference type="RefSeq" id="WP_078349124.1">
    <property type="nucleotide sequence ID" value="NZ_MBTF01000023.1"/>
</dbReference>
<evidence type="ECO:0000313" key="2">
    <source>
        <dbReference type="EMBL" id="OOQ58427.1"/>
    </source>
</evidence>
<sequence>MDRQQTSVNGYIINWALMVAASFTWLRIFPVPLGLLAGIPALQHDLYLQLLASLAFANKIAFLSILAHIFIKRNLAFLRAPLLILAIEAVLNLQLLIVLLVVVSGLTYGFDPSLKSEKDISDGQYPDAILHDRRYRADQ</sequence>
<evidence type="ECO:0000256" key="1">
    <source>
        <dbReference type="SAM" id="Phobius"/>
    </source>
</evidence>
<keyword evidence="1" id="KW-0812">Transmembrane</keyword>
<protein>
    <submittedName>
        <fullName evidence="2">Uncharacterized protein</fullName>
    </submittedName>
</protein>
<organism evidence="2 3">
    <name type="scientific">Mucilaginibacter pedocola</name>
    <dbReference type="NCBI Taxonomy" id="1792845"/>
    <lineage>
        <taxon>Bacteria</taxon>
        <taxon>Pseudomonadati</taxon>
        <taxon>Bacteroidota</taxon>
        <taxon>Sphingobacteriia</taxon>
        <taxon>Sphingobacteriales</taxon>
        <taxon>Sphingobacteriaceae</taxon>
        <taxon>Mucilaginibacter</taxon>
    </lineage>
</organism>
<name>A0A1S9PC84_9SPHI</name>
<keyword evidence="1" id="KW-1133">Transmembrane helix</keyword>
<keyword evidence="1" id="KW-0472">Membrane</keyword>